<dbReference type="Proteomes" id="UP000538196">
    <property type="component" value="Unassembled WGS sequence"/>
</dbReference>
<dbReference type="InterPro" id="IPR011047">
    <property type="entry name" value="Quinoprotein_ADH-like_sf"/>
</dbReference>
<reference evidence="3 4" key="1">
    <citation type="submission" date="2020-08" db="EMBL/GenBank/DDBJ databases">
        <title>Sequencing the genomes of 1000 actinobacteria strains.</title>
        <authorList>
            <person name="Klenk H.-P."/>
        </authorList>
    </citation>
    <scope>NUCLEOTIDE SEQUENCE [LARGE SCALE GENOMIC DNA]</scope>
    <source>
        <strain evidence="3 4">DSM 20146</strain>
    </source>
</reference>
<evidence type="ECO:0000313" key="4">
    <source>
        <dbReference type="Proteomes" id="UP000538196"/>
    </source>
</evidence>
<proteinExistence type="predicted"/>
<dbReference type="SUPFAM" id="SSF50998">
    <property type="entry name" value="Quinoprotein alcohol dehydrogenase-like"/>
    <property type="match status" value="1"/>
</dbReference>
<feature type="region of interest" description="Disordered" evidence="1">
    <location>
        <begin position="269"/>
        <end position="294"/>
    </location>
</feature>
<keyword evidence="2" id="KW-0812">Transmembrane</keyword>
<name>A0A7W4YI59_LEIAQ</name>
<sequence length="536" mass="56626">MTTTGPVFDPARSAALRDILHETVATAPARPSRTRFALVGGLVGAAVLLAGGTAALALTGALHFGSPAPAPVPTTPTPSITPTPTPTPTPSAPRIEVKSGVVVPHDVDTLAPATRWALDLPGLDDGCRMSPQAYDLNDGLAVFLSGMRPKEYEGGPCADGSRDEKIGLTLVDTTDGEVIWQRTWEYVSDPANASQGTQFRMLGTSGRALLTTADDVNGAHDVIDLTTGETVATFDPSLTYGVPVPGPSGDLIVATDPMRARAEHAGTISRIDPRDPDHPRWSTSVDADELSVASGTRDPNALPVLYTVGDPAIRSVAMVDLETGTLTKVTGVSDFDRNLDVVTLWRAQAPDGSSSTVALDDKGNRLWSLPATAGSYLVPVTTPGARPGDQYFTLPQTDKLVIVDRSSVRLTDQLTGDTVWETSLTGCDPVDFLGVPSAYEDASRDAITVRFPQDRSCSFDRETGELLPAVGIPYDYFAAFGERNVYVNPFDSAAGTAYDGATGATLWTLPLQKGERWNFAGGYLVRSFGNHVESIG</sequence>
<keyword evidence="4" id="KW-1185">Reference proteome</keyword>
<dbReference type="RefSeq" id="WP_021759290.1">
    <property type="nucleotide sequence ID" value="NZ_JACHVP010000001.1"/>
</dbReference>
<feature type="transmembrane region" description="Helical" evidence="2">
    <location>
        <begin position="36"/>
        <end position="64"/>
    </location>
</feature>
<evidence type="ECO:0000313" key="3">
    <source>
        <dbReference type="EMBL" id="MBB2965334.1"/>
    </source>
</evidence>
<evidence type="ECO:0000256" key="2">
    <source>
        <dbReference type="SAM" id="Phobius"/>
    </source>
</evidence>
<organism evidence="3 4">
    <name type="scientific">Leifsonia aquatica</name>
    <name type="common">Corynebacterium aquaticum</name>
    <dbReference type="NCBI Taxonomy" id="144185"/>
    <lineage>
        <taxon>Bacteria</taxon>
        <taxon>Bacillati</taxon>
        <taxon>Actinomycetota</taxon>
        <taxon>Actinomycetes</taxon>
        <taxon>Micrococcales</taxon>
        <taxon>Microbacteriaceae</taxon>
        <taxon>Leifsonia</taxon>
    </lineage>
</organism>
<feature type="region of interest" description="Disordered" evidence="1">
    <location>
        <begin position="69"/>
        <end position="94"/>
    </location>
</feature>
<evidence type="ECO:0000256" key="1">
    <source>
        <dbReference type="SAM" id="MobiDB-lite"/>
    </source>
</evidence>
<gene>
    <name evidence="3" type="ORF">FHX33_000066</name>
</gene>
<accession>A0A7W4YI59</accession>
<dbReference type="AlphaFoldDB" id="A0A7W4YI59"/>
<dbReference type="EMBL" id="JACHVP010000001">
    <property type="protein sequence ID" value="MBB2965334.1"/>
    <property type="molecule type" value="Genomic_DNA"/>
</dbReference>
<protein>
    <submittedName>
        <fullName evidence="3">Outer membrane protein assembly factor BamB</fullName>
    </submittedName>
</protein>
<keyword evidence="2" id="KW-1133">Transmembrane helix</keyword>
<feature type="compositionally biased region" description="Pro residues" evidence="1">
    <location>
        <begin position="69"/>
        <end position="91"/>
    </location>
</feature>
<comment type="caution">
    <text evidence="3">The sequence shown here is derived from an EMBL/GenBank/DDBJ whole genome shotgun (WGS) entry which is preliminary data.</text>
</comment>
<feature type="compositionally biased region" description="Basic and acidic residues" evidence="1">
    <location>
        <begin position="271"/>
        <end position="280"/>
    </location>
</feature>
<keyword evidence="2" id="KW-0472">Membrane</keyword>